<feature type="transmembrane region" description="Helical" evidence="6">
    <location>
        <begin position="215"/>
        <end position="232"/>
    </location>
</feature>
<dbReference type="InterPro" id="IPR037185">
    <property type="entry name" value="EmrE-like"/>
</dbReference>
<evidence type="ECO:0000256" key="3">
    <source>
        <dbReference type="ARBA" id="ARBA00022692"/>
    </source>
</evidence>
<dbReference type="Pfam" id="PF00892">
    <property type="entry name" value="EamA"/>
    <property type="match status" value="2"/>
</dbReference>
<evidence type="ECO:0000256" key="6">
    <source>
        <dbReference type="SAM" id="Phobius"/>
    </source>
</evidence>
<feature type="transmembrane region" description="Helical" evidence="6">
    <location>
        <begin position="78"/>
        <end position="98"/>
    </location>
</feature>
<keyword evidence="4 6" id="KW-1133">Transmembrane helix</keyword>
<comment type="similarity">
    <text evidence="2">Belongs to the drug/metabolite transporter (DMT) superfamily. 10 TMS drug/metabolite exporter (DME) (TC 2.A.7.3) family.</text>
</comment>
<protein>
    <submittedName>
        <fullName evidence="8">DMT family transporter</fullName>
    </submittedName>
</protein>
<dbReference type="PANTHER" id="PTHR22911">
    <property type="entry name" value="ACYL-MALONYL CONDENSING ENZYME-RELATED"/>
    <property type="match status" value="1"/>
</dbReference>
<feature type="transmembrane region" description="Helical" evidence="6">
    <location>
        <begin position="104"/>
        <end position="122"/>
    </location>
</feature>
<accession>A0ABX0G518</accession>
<feature type="transmembrane region" description="Helical" evidence="6">
    <location>
        <begin position="129"/>
        <end position="148"/>
    </location>
</feature>
<dbReference type="Proteomes" id="UP001515660">
    <property type="component" value="Unassembled WGS sequence"/>
</dbReference>
<dbReference type="EMBL" id="JAANHS010000003">
    <property type="protein sequence ID" value="NHB76328.1"/>
    <property type="molecule type" value="Genomic_DNA"/>
</dbReference>
<feature type="transmembrane region" description="Helical" evidence="6">
    <location>
        <begin position="12"/>
        <end position="31"/>
    </location>
</feature>
<evidence type="ECO:0000256" key="2">
    <source>
        <dbReference type="ARBA" id="ARBA00009853"/>
    </source>
</evidence>
<feature type="transmembrane region" description="Helical" evidence="6">
    <location>
        <begin position="154"/>
        <end position="172"/>
    </location>
</feature>
<feature type="domain" description="EamA" evidence="7">
    <location>
        <begin position="154"/>
        <end position="281"/>
    </location>
</feature>
<sequence length="291" mass="30522">MDTAVAQTGTPLKGVALVVAATLLFATGDTLGKHLSMLYAATMVLSARYLINLVLVLVTMWPRHRSAVWATHRTGLVLLRGALLAVATVTMLLSLRVMPVAETVALIYITPVLLMLASGPILGERVPLIGWISAALGFAGVLLIARPGSGLDPWGVALCLVNAVLGTGYHLLTRILTRTETTMALLFHTALVGSVLSVGATLVIGGETMPTLPDIGLILLYGTCATVGHLLLTSAYREAPASTLAPVNYMHIAFATLLGWLVFRHLPDALGFTGMALIATAGVLAAWQASR</sequence>
<feature type="domain" description="EamA" evidence="7">
    <location>
        <begin position="13"/>
        <end position="145"/>
    </location>
</feature>
<evidence type="ECO:0000256" key="5">
    <source>
        <dbReference type="ARBA" id="ARBA00023136"/>
    </source>
</evidence>
<gene>
    <name evidence="8" type="ORF">G8O29_06160</name>
</gene>
<keyword evidence="5 6" id="KW-0472">Membrane</keyword>
<evidence type="ECO:0000313" key="8">
    <source>
        <dbReference type="EMBL" id="NHB76328.1"/>
    </source>
</evidence>
<dbReference type="SUPFAM" id="SSF103481">
    <property type="entry name" value="Multidrug resistance efflux transporter EmrE"/>
    <property type="match status" value="2"/>
</dbReference>
<comment type="subcellular location">
    <subcellularLocation>
        <location evidence="1">Membrane</location>
        <topology evidence="1">Multi-pass membrane protein</topology>
    </subcellularLocation>
</comment>
<name>A0ABX0G518_9RHOB</name>
<keyword evidence="3 6" id="KW-0812">Transmembrane</keyword>
<feature type="transmembrane region" description="Helical" evidence="6">
    <location>
        <begin position="269"/>
        <end position="287"/>
    </location>
</feature>
<feature type="transmembrane region" description="Helical" evidence="6">
    <location>
        <begin position="184"/>
        <end position="203"/>
    </location>
</feature>
<dbReference type="InterPro" id="IPR000620">
    <property type="entry name" value="EamA_dom"/>
</dbReference>
<reference evidence="8 9" key="1">
    <citation type="journal article" date="2022" name="Microorganisms">
        <title>Genome Sequence and Characterization of a Xanthorhodopsin-Containing, Aerobic Anoxygenic Phototrophic Rhodobacter Species, Isolated from Mesophilic Conditions at Yellowstone National Park.</title>
        <authorList>
            <person name="Kyndt J.A."/>
            <person name="Robertson S."/>
            <person name="Shoffstall I.B."/>
            <person name="Ramaley R.F."/>
            <person name="Meyer T.E."/>
        </authorList>
    </citation>
    <scope>NUCLEOTIDE SEQUENCE [LARGE SCALE GENOMIC DNA]</scope>
    <source>
        <strain evidence="8 9">M37P</strain>
    </source>
</reference>
<keyword evidence="9" id="KW-1185">Reference proteome</keyword>
<evidence type="ECO:0000259" key="7">
    <source>
        <dbReference type="Pfam" id="PF00892"/>
    </source>
</evidence>
<proteinExistence type="inferred from homology"/>
<organism evidence="8 9">
    <name type="scientific">Rhodobacter calidifons</name>
    <dbReference type="NCBI Taxonomy" id="2715277"/>
    <lineage>
        <taxon>Bacteria</taxon>
        <taxon>Pseudomonadati</taxon>
        <taxon>Pseudomonadota</taxon>
        <taxon>Alphaproteobacteria</taxon>
        <taxon>Rhodobacterales</taxon>
        <taxon>Rhodobacter group</taxon>
        <taxon>Rhodobacter</taxon>
    </lineage>
</organism>
<feature type="transmembrane region" description="Helical" evidence="6">
    <location>
        <begin position="244"/>
        <end position="263"/>
    </location>
</feature>
<comment type="caution">
    <text evidence="8">The sequence shown here is derived from an EMBL/GenBank/DDBJ whole genome shotgun (WGS) entry which is preliminary data.</text>
</comment>
<evidence type="ECO:0000313" key="9">
    <source>
        <dbReference type="Proteomes" id="UP001515660"/>
    </source>
</evidence>
<dbReference type="RefSeq" id="WP_166402359.1">
    <property type="nucleotide sequence ID" value="NZ_JAANHS010000003.1"/>
</dbReference>
<evidence type="ECO:0000256" key="1">
    <source>
        <dbReference type="ARBA" id="ARBA00004141"/>
    </source>
</evidence>
<evidence type="ECO:0000256" key="4">
    <source>
        <dbReference type="ARBA" id="ARBA00022989"/>
    </source>
</evidence>
<dbReference type="PANTHER" id="PTHR22911:SF6">
    <property type="entry name" value="SOLUTE CARRIER FAMILY 35 MEMBER G1"/>
    <property type="match status" value="1"/>
</dbReference>
<feature type="transmembrane region" description="Helical" evidence="6">
    <location>
        <begin position="37"/>
        <end position="58"/>
    </location>
</feature>